<reference evidence="3" key="1">
    <citation type="submission" date="2022-09" db="EMBL/GenBank/DDBJ databases">
        <title>Aureispira anguillicida sp. nov., isolated from Leptocephalus of Japanese eel Anguilla japonica.</title>
        <authorList>
            <person name="Yuasa K."/>
            <person name="Mekata T."/>
            <person name="Ikunari K."/>
        </authorList>
    </citation>
    <scope>NUCLEOTIDE SEQUENCE</scope>
    <source>
        <strain evidence="3">EL160426</strain>
    </source>
</reference>
<proteinExistence type="predicted"/>
<evidence type="ECO:0000256" key="2">
    <source>
        <dbReference type="SAM" id="Phobius"/>
    </source>
</evidence>
<feature type="region of interest" description="Disordered" evidence="1">
    <location>
        <begin position="79"/>
        <end position="105"/>
    </location>
</feature>
<evidence type="ECO:0000256" key="1">
    <source>
        <dbReference type="SAM" id="MobiDB-lite"/>
    </source>
</evidence>
<dbReference type="EMBL" id="AP026867">
    <property type="protein sequence ID" value="BDS14296.1"/>
    <property type="molecule type" value="Genomic_DNA"/>
</dbReference>
<dbReference type="KEGG" id="aup:AsAng_0050750"/>
<gene>
    <name evidence="3" type="ORF">AsAng_0050750</name>
</gene>
<dbReference type="Proteomes" id="UP001060919">
    <property type="component" value="Chromosome"/>
</dbReference>
<keyword evidence="2" id="KW-0812">Transmembrane</keyword>
<keyword evidence="2" id="KW-1133">Transmembrane helix</keyword>
<dbReference type="RefSeq" id="WP_264789516.1">
    <property type="nucleotide sequence ID" value="NZ_AP026867.1"/>
</dbReference>
<keyword evidence="4" id="KW-1185">Reference proteome</keyword>
<sequence length="178" mass="20566">MKDNKYAPYILGVMVLVVWGLVFYKIYQAVYGTEDDFVPPKFDAPLVLEDRQQEDSYTLLLDYKDPFLGKHFKLSQRNGSTVANGGRMNSRPRQPAKVVKKTIPTAKTPPPKPFPTIVYQGFQVMESDTIALIKINNRFYPVARVGNSFQKVQVEKIYQDSIQLSYENQYKTFLKKRN</sequence>
<evidence type="ECO:0000313" key="4">
    <source>
        <dbReference type="Proteomes" id="UP001060919"/>
    </source>
</evidence>
<name>A0A915YJY0_9BACT</name>
<protein>
    <submittedName>
        <fullName evidence="3">Uncharacterized protein</fullName>
    </submittedName>
</protein>
<feature type="transmembrane region" description="Helical" evidence="2">
    <location>
        <begin position="6"/>
        <end position="24"/>
    </location>
</feature>
<accession>A0A915YJY0</accession>
<organism evidence="3 4">
    <name type="scientific">Aureispira anguillae</name>
    <dbReference type="NCBI Taxonomy" id="2864201"/>
    <lineage>
        <taxon>Bacteria</taxon>
        <taxon>Pseudomonadati</taxon>
        <taxon>Bacteroidota</taxon>
        <taxon>Saprospiria</taxon>
        <taxon>Saprospirales</taxon>
        <taxon>Saprospiraceae</taxon>
        <taxon>Aureispira</taxon>
    </lineage>
</organism>
<evidence type="ECO:0000313" key="3">
    <source>
        <dbReference type="EMBL" id="BDS14296.1"/>
    </source>
</evidence>
<keyword evidence="2" id="KW-0472">Membrane</keyword>
<dbReference type="AlphaFoldDB" id="A0A915YJY0"/>